<reference evidence="2 3" key="1">
    <citation type="journal article" date="2012" name="Science">
        <title>The Paleozoic origin of enzymatic lignin decomposition reconstructed from 31 fungal genomes.</title>
        <authorList>
            <person name="Floudas D."/>
            <person name="Binder M."/>
            <person name="Riley R."/>
            <person name="Barry K."/>
            <person name="Blanchette R.A."/>
            <person name="Henrissat B."/>
            <person name="Martinez A.T."/>
            <person name="Otillar R."/>
            <person name="Spatafora J.W."/>
            <person name="Yadav J.S."/>
            <person name="Aerts A."/>
            <person name="Benoit I."/>
            <person name="Boyd A."/>
            <person name="Carlson A."/>
            <person name="Copeland A."/>
            <person name="Coutinho P.M."/>
            <person name="de Vries R.P."/>
            <person name="Ferreira P."/>
            <person name="Findley K."/>
            <person name="Foster B."/>
            <person name="Gaskell J."/>
            <person name="Glotzer D."/>
            <person name="Gorecki P."/>
            <person name="Heitman J."/>
            <person name="Hesse C."/>
            <person name="Hori C."/>
            <person name="Igarashi K."/>
            <person name="Jurgens J.A."/>
            <person name="Kallen N."/>
            <person name="Kersten P."/>
            <person name="Kohler A."/>
            <person name="Kuees U."/>
            <person name="Kumar T.K.A."/>
            <person name="Kuo A."/>
            <person name="LaButti K."/>
            <person name="Larrondo L.F."/>
            <person name="Lindquist E."/>
            <person name="Ling A."/>
            <person name="Lombard V."/>
            <person name="Lucas S."/>
            <person name="Lundell T."/>
            <person name="Martin R."/>
            <person name="McLaughlin D.J."/>
            <person name="Morgenstern I."/>
            <person name="Morin E."/>
            <person name="Murat C."/>
            <person name="Nagy L.G."/>
            <person name="Nolan M."/>
            <person name="Ohm R.A."/>
            <person name="Patyshakuliyeva A."/>
            <person name="Rokas A."/>
            <person name="Ruiz-Duenas F.J."/>
            <person name="Sabat G."/>
            <person name="Salamov A."/>
            <person name="Samejima M."/>
            <person name="Schmutz J."/>
            <person name="Slot J.C."/>
            <person name="St John F."/>
            <person name="Stenlid J."/>
            <person name="Sun H."/>
            <person name="Sun S."/>
            <person name="Syed K."/>
            <person name="Tsang A."/>
            <person name="Wiebenga A."/>
            <person name="Young D."/>
            <person name="Pisabarro A."/>
            <person name="Eastwood D.C."/>
            <person name="Martin F."/>
            <person name="Cullen D."/>
            <person name="Grigoriev I.V."/>
            <person name="Hibbett D.S."/>
        </authorList>
    </citation>
    <scope>NUCLEOTIDE SEQUENCE [LARGE SCALE GENOMIC DNA]</scope>
    <source>
        <strain evidence="2 3">MD-104</strain>
    </source>
</reference>
<accession>A0A2H3IXN9</accession>
<dbReference type="InterPro" id="IPR001128">
    <property type="entry name" value="Cyt_P450"/>
</dbReference>
<gene>
    <name evidence="2" type="ORF">WOLCODRAFT_95499</name>
</gene>
<feature type="non-terminal residue" evidence="2">
    <location>
        <position position="148"/>
    </location>
</feature>
<sequence>MALILSMDYYVLSALLVLLPVAWHLLESYRRLTPLNNISGPPSGSFLAGNIIRLFSRESASFQREVALDYGPVVRLCGPFKKPILYISDPTALHNILIKEDRVFEVSKLFVETNYLLLGRALGSTVGEHHRKQRKMLTPVFSPKYMRH</sequence>
<dbReference type="PANTHER" id="PTHR24301:SF2">
    <property type="entry name" value="THROMBOXANE-A SYNTHASE"/>
    <property type="match status" value="1"/>
</dbReference>
<dbReference type="SUPFAM" id="SSF48264">
    <property type="entry name" value="Cytochrome P450"/>
    <property type="match status" value="1"/>
</dbReference>
<feature type="transmembrane region" description="Helical" evidence="1">
    <location>
        <begin position="7"/>
        <end position="26"/>
    </location>
</feature>
<evidence type="ECO:0000313" key="3">
    <source>
        <dbReference type="Proteomes" id="UP000218811"/>
    </source>
</evidence>
<dbReference type="InterPro" id="IPR036396">
    <property type="entry name" value="Cyt_P450_sf"/>
</dbReference>
<evidence type="ECO:0008006" key="4">
    <source>
        <dbReference type="Google" id="ProtNLM"/>
    </source>
</evidence>
<organism evidence="2 3">
    <name type="scientific">Wolfiporia cocos (strain MD-104)</name>
    <name type="common">Brown rot fungus</name>
    <dbReference type="NCBI Taxonomy" id="742152"/>
    <lineage>
        <taxon>Eukaryota</taxon>
        <taxon>Fungi</taxon>
        <taxon>Dikarya</taxon>
        <taxon>Basidiomycota</taxon>
        <taxon>Agaricomycotina</taxon>
        <taxon>Agaricomycetes</taxon>
        <taxon>Polyporales</taxon>
        <taxon>Phaeolaceae</taxon>
        <taxon>Wolfiporia</taxon>
    </lineage>
</organism>
<dbReference type="GO" id="GO:0016705">
    <property type="term" value="F:oxidoreductase activity, acting on paired donors, with incorporation or reduction of molecular oxygen"/>
    <property type="evidence" value="ECO:0007669"/>
    <property type="project" value="InterPro"/>
</dbReference>
<dbReference type="Pfam" id="PF00067">
    <property type="entry name" value="p450"/>
    <property type="match status" value="1"/>
</dbReference>
<protein>
    <recommendedName>
        <fullName evidence="4">Cytochrome P450</fullName>
    </recommendedName>
</protein>
<dbReference type="Gene3D" id="1.10.630.10">
    <property type="entry name" value="Cytochrome P450"/>
    <property type="match status" value="1"/>
</dbReference>
<keyword evidence="1" id="KW-0812">Transmembrane</keyword>
<dbReference type="GO" id="GO:0005506">
    <property type="term" value="F:iron ion binding"/>
    <property type="evidence" value="ECO:0007669"/>
    <property type="project" value="InterPro"/>
</dbReference>
<dbReference type="OrthoDB" id="1470350at2759"/>
<evidence type="ECO:0000313" key="2">
    <source>
        <dbReference type="EMBL" id="PCH34491.1"/>
    </source>
</evidence>
<keyword evidence="1" id="KW-1133">Transmembrane helix</keyword>
<dbReference type="AlphaFoldDB" id="A0A2H3IXN9"/>
<dbReference type="OMA" id="PRAFHAI"/>
<evidence type="ECO:0000256" key="1">
    <source>
        <dbReference type="SAM" id="Phobius"/>
    </source>
</evidence>
<keyword evidence="1" id="KW-0472">Membrane</keyword>
<dbReference type="EMBL" id="KB467831">
    <property type="protein sequence ID" value="PCH34491.1"/>
    <property type="molecule type" value="Genomic_DNA"/>
</dbReference>
<dbReference type="GO" id="GO:0004497">
    <property type="term" value="F:monooxygenase activity"/>
    <property type="evidence" value="ECO:0007669"/>
    <property type="project" value="InterPro"/>
</dbReference>
<dbReference type="GO" id="GO:0020037">
    <property type="term" value="F:heme binding"/>
    <property type="evidence" value="ECO:0007669"/>
    <property type="project" value="InterPro"/>
</dbReference>
<dbReference type="PANTHER" id="PTHR24301">
    <property type="entry name" value="THROMBOXANE-A SYNTHASE"/>
    <property type="match status" value="1"/>
</dbReference>
<dbReference type="Proteomes" id="UP000218811">
    <property type="component" value="Unassembled WGS sequence"/>
</dbReference>
<name>A0A2H3IXN9_WOLCO</name>
<proteinExistence type="predicted"/>
<keyword evidence="3" id="KW-1185">Reference proteome</keyword>